<dbReference type="PANTHER" id="PTHR16263">
    <property type="entry name" value="TETRATRICOPEPTIDE REPEAT PROTEIN 38"/>
    <property type="match status" value="1"/>
</dbReference>
<evidence type="ECO:0000313" key="5">
    <source>
        <dbReference type="EMBL" id="QDO97656.1"/>
    </source>
</evidence>
<dbReference type="InterPro" id="IPR033891">
    <property type="entry name" value="TTC38"/>
</dbReference>
<dbReference type="OrthoDB" id="9815900at2"/>
<gene>
    <name evidence="5" type="ORF">FNB15_10410</name>
</gene>
<keyword evidence="6" id="KW-1185">Reference proteome</keyword>
<evidence type="ECO:0000256" key="1">
    <source>
        <dbReference type="ARBA" id="ARBA00005857"/>
    </source>
</evidence>
<keyword evidence="4" id="KW-0802">TPR repeat</keyword>
<accession>A0A516H1L4</accession>
<evidence type="ECO:0000256" key="4">
    <source>
        <dbReference type="ARBA" id="ARBA00022803"/>
    </source>
</evidence>
<name>A0A516H1L4_9PROT</name>
<dbReference type="Proteomes" id="UP000317496">
    <property type="component" value="Chromosome"/>
</dbReference>
<evidence type="ECO:0000256" key="3">
    <source>
        <dbReference type="ARBA" id="ARBA00022737"/>
    </source>
</evidence>
<dbReference type="SUPFAM" id="SSF48452">
    <property type="entry name" value="TPR-like"/>
    <property type="match status" value="1"/>
</dbReference>
<dbReference type="CDD" id="cd05804">
    <property type="entry name" value="StaR_like"/>
    <property type="match status" value="1"/>
</dbReference>
<dbReference type="Gene3D" id="1.25.40.10">
    <property type="entry name" value="Tetratricopeptide repeat domain"/>
    <property type="match status" value="1"/>
</dbReference>
<dbReference type="RefSeq" id="WP_144068637.1">
    <property type="nucleotide sequence ID" value="NZ_CP041636.1"/>
</dbReference>
<dbReference type="InterPro" id="IPR011990">
    <property type="entry name" value="TPR-like_helical_dom_sf"/>
</dbReference>
<dbReference type="EMBL" id="CP041636">
    <property type="protein sequence ID" value="QDO97656.1"/>
    <property type="molecule type" value="Genomic_DNA"/>
</dbReference>
<organism evidence="5 6">
    <name type="scientific">Ferrovibrio terrae</name>
    <dbReference type="NCBI Taxonomy" id="2594003"/>
    <lineage>
        <taxon>Bacteria</taxon>
        <taxon>Pseudomonadati</taxon>
        <taxon>Pseudomonadota</taxon>
        <taxon>Alphaproteobacteria</taxon>
        <taxon>Rhodospirillales</taxon>
        <taxon>Rhodospirillaceae</taxon>
        <taxon>Ferrovibrio</taxon>
    </lineage>
</organism>
<evidence type="ECO:0000313" key="6">
    <source>
        <dbReference type="Proteomes" id="UP000317496"/>
    </source>
</evidence>
<dbReference type="KEGG" id="fer:FNB15_10410"/>
<evidence type="ECO:0000256" key="2">
    <source>
        <dbReference type="ARBA" id="ARBA00019992"/>
    </source>
</evidence>
<dbReference type="AlphaFoldDB" id="A0A516H1L4"/>
<reference evidence="5 6" key="1">
    <citation type="submission" date="2019-07" db="EMBL/GenBank/DDBJ databases">
        <title>Genome sequencing for Ferrovibrio sp. K5.</title>
        <authorList>
            <person name="Park S.-J."/>
        </authorList>
    </citation>
    <scope>NUCLEOTIDE SEQUENCE [LARGE SCALE GENOMIC DNA]</scope>
    <source>
        <strain evidence="5 6">K5</strain>
    </source>
</reference>
<dbReference type="PANTHER" id="PTHR16263:SF4">
    <property type="entry name" value="TETRATRICOPEPTIDE REPEAT PROTEIN 38"/>
    <property type="match status" value="1"/>
</dbReference>
<proteinExistence type="inferred from homology"/>
<sequence length="437" mass="49212">MLKDRWGLEIATDNPACIEGLNTFDTSFLTYGTTAAAVWEAARADPACVIAQAKAAALEMFLQTGESVTKARPWLRNAEPHLARATERERLWHAQVSAWVANDAETAIRLTEDIATRWPQDLAAVKMTQFHMFHVGDLAGMLRIAQAALPHHRDAAEMHGMLAFGLEEMNRLDEAEAAARQAIALKRCEPWAHHALAHVMETQGRCAEGLETMLGFSDCWAEKNSFMRSHNWWHAALFAIDADRPEDALRLYDEQVWGVWKDYSQDQVNAVALLARLEFAGLEIGNRWQDVADYIEKRGPEHVEPFLDAHYLLALSRAGRDAAAKELLRSLRNHVASQPEQLTTQIWRLVGLPLAEGVVAYGRGEWRQVYEKLPSALEGLQQIGGSHAQRDLFWQVWLQAGAKAGEKAAIKPHLERRLQDRPNVAKHRRELVTLLQV</sequence>
<keyword evidence="3" id="KW-0677">Repeat</keyword>
<protein>
    <recommendedName>
        <fullName evidence="2">Tetratricopeptide repeat protein 38</fullName>
    </recommendedName>
</protein>
<comment type="similarity">
    <text evidence="1">Belongs to the TTC38 family.</text>
</comment>